<dbReference type="GO" id="GO:0003993">
    <property type="term" value="F:acid phosphatase activity"/>
    <property type="evidence" value="ECO:0000318"/>
    <property type="project" value="GO_Central"/>
</dbReference>
<dbReference type="Gene3D" id="3.60.21.10">
    <property type="match status" value="1"/>
</dbReference>
<feature type="binding site" evidence="11">
    <location>
        <position position="104"/>
    </location>
    <ligand>
        <name>Fe cation</name>
        <dbReference type="ChEBI" id="CHEBI:24875"/>
        <label>1</label>
    </ligand>
</feature>
<evidence type="ECO:0000256" key="7">
    <source>
        <dbReference type="ARBA" id="ARBA00022801"/>
    </source>
</evidence>
<name>A0A9R1XXK1_LACSA</name>
<feature type="binding site" evidence="11">
    <location>
        <position position="107"/>
    </location>
    <ligand>
        <name>Fe cation</name>
        <dbReference type="ChEBI" id="CHEBI:24875"/>
        <label>1</label>
    </ligand>
</feature>
<evidence type="ECO:0000256" key="11">
    <source>
        <dbReference type="PIRSR" id="PIRSR000898-1"/>
    </source>
</evidence>
<evidence type="ECO:0000256" key="5">
    <source>
        <dbReference type="ARBA" id="ARBA00022723"/>
    </source>
</evidence>
<feature type="binding site" evidence="11">
    <location>
        <position position="271"/>
    </location>
    <ligand>
        <name>Fe cation</name>
        <dbReference type="ChEBI" id="CHEBI:24875"/>
        <label>2</label>
    </ligand>
</feature>
<evidence type="ECO:0000256" key="9">
    <source>
        <dbReference type="ARBA" id="ARBA00023180"/>
    </source>
</evidence>
<keyword evidence="4" id="KW-0964">Secreted</keyword>
<evidence type="ECO:0000256" key="6">
    <source>
        <dbReference type="ARBA" id="ARBA00022729"/>
    </source>
</evidence>
<dbReference type="GO" id="GO:0005576">
    <property type="term" value="C:extracellular region"/>
    <property type="evidence" value="ECO:0007669"/>
    <property type="project" value="UniProtKB-SubCell"/>
</dbReference>
<reference evidence="13 14" key="1">
    <citation type="journal article" date="2017" name="Nat. Commun.">
        <title>Genome assembly with in vitro proximity ligation data and whole-genome triplication in lettuce.</title>
        <authorList>
            <person name="Reyes-Chin-Wo S."/>
            <person name="Wang Z."/>
            <person name="Yang X."/>
            <person name="Kozik A."/>
            <person name="Arikit S."/>
            <person name="Song C."/>
            <person name="Xia L."/>
            <person name="Froenicke L."/>
            <person name="Lavelle D.O."/>
            <person name="Truco M.J."/>
            <person name="Xia R."/>
            <person name="Zhu S."/>
            <person name="Xu C."/>
            <person name="Xu H."/>
            <person name="Xu X."/>
            <person name="Cox K."/>
            <person name="Korf I."/>
            <person name="Meyers B.C."/>
            <person name="Michelmore R.W."/>
        </authorList>
    </citation>
    <scope>NUCLEOTIDE SEQUENCE [LARGE SCALE GENOMIC DNA]</scope>
    <source>
        <strain evidence="14">cv. Salinas</strain>
        <tissue evidence="13">Seedlings</tissue>
    </source>
</reference>
<feature type="binding site" evidence="11">
    <location>
        <position position="104"/>
    </location>
    <ligand>
        <name>Fe cation</name>
        <dbReference type="ChEBI" id="CHEBI:24875"/>
        <label>2</label>
    </ligand>
</feature>
<dbReference type="EMBL" id="NBSK02000001">
    <property type="protein sequence ID" value="KAJ0224822.1"/>
    <property type="molecule type" value="Genomic_DNA"/>
</dbReference>
<comment type="similarity">
    <text evidence="3">Belongs to the metallophosphoesterase superfamily. Purple acid phosphatase family.</text>
</comment>
<dbReference type="Pfam" id="PF00149">
    <property type="entry name" value="Metallophos"/>
    <property type="match status" value="1"/>
</dbReference>
<dbReference type="InterPro" id="IPR051558">
    <property type="entry name" value="Metallophosphoesterase_PAP"/>
</dbReference>
<evidence type="ECO:0000256" key="8">
    <source>
        <dbReference type="ARBA" id="ARBA00022833"/>
    </source>
</evidence>
<keyword evidence="14" id="KW-1185">Reference proteome</keyword>
<protein>
    <recommendedName>
        <fullName evidence="10">Purple acid phosphatase</fullName>
        <ecNumber evidence="10">3.1.3.2</ecNumber>
    </recommendedName>
</protein>
<comment type="catalytic activity">
    <reaction evidence="1 10">
        <text>a phosphate monoester + H2O = an alcohol + phosphate</text>
        <dbReference type="Rhea" id="RHEA:15017"/>
        <dbReference type="ChEBI" id="CHEBI:15377"/>
        <dbReference type="ChEBI" id="CHEBI:30879"/>
        <dbReference type="ChEBI" id="CHEBI:43474"/>
        <dbReference type="ChEBI" id="CHEBI:67140"/>
        <dbReference type="EC" id="3.1.3.2"/>
    </reaction>
</comment>
<dbReference type="GO" id="GO:0008198">
    <property type="term" value="F:ferrous iron binding"/>
    <property type="evidence" value="ECO:0000318"/>
    <property type="project" value="GO_Central"/>
</dbReference>
<keyword evidence="10 11" id="KW-0408">Iron</keyword>
<dbReference type="FunFam" id="3.60.21.10:FF:000027">
    <property type="entry name" value="Purple acid phosphatase"/>
    <property type="match status" value="1"/>
</dbReference>
<feature type="binding site" evidence="11">
    <location>
        <position position="142"/>
    </location>
    <ligand>
        <name>Fe cation</name>
        <dbReference type="ChEBI" id="CHEBI:24875"/>
        <label>2</label>
    </ligand>
</feature>
<evidence type="ECO:0000256" key="10">
    <source>
        <dbReference type="PIRNR" id="PIRNR000898"/>
    </source>
</evidence>
<dbReference type="AlphaFoldDB" id="A0A9R1XXK1"/>
<proteinExistence type="inferred from homology"/>
<keyword evidence="9" id="KW-0325">Glycoprotein</keyword>
<keyword evidence="5 11" id="KW-0479">Metal-binding</keyword>
<dbReference type="InterPro" id="IPR029052">
    <property type="entry name" value="Metallo-depent_PP-like"/>
</dbReference>
<keyword evidence="7 10" id="KW-0378">Hydrolase</keyword>
<evidence type="ECO:0000313" key="13">
    <source>
        <dbReference type="EMBL" id="KAJ0224822.1"/>
    </source>
</evidence>
<feature type="binding site" evidence="11">
    <location>
        <position position="236"/>
    </location>
    <ligand>
        <name>Fe cation</name>
        <dbReference type="ChEBI" id="CHEBI:24875"/>
        <label>2</label>
    </ligand>
</feature>
<feature type="binding site" evidence="11">
    <location>
        <position position="273"/>
    </location>
    <ligand>
        <name>Fe cation</name>
        <dbReference type="ChEBI" id="CHEBI:24875"/>
        <label>1</label>
    </ligand>
</feature>
<evidence type="ECO:0000256" key="4">
    <source>
        <dbReference type="ARBA" id="ARBA00022525"/>
    </source>
</evidence>
<comment type="cofactor">
    <cofactor evidence="11">
        <name>Fe cation</name>
        <dbReference type="ChEBI" id="CHEBI:24875"/>
    </cofactor>
    <text evidence="11">Binds 2 iron ions per subunit.</text>
</comment>
<dbReference type="PANTHER" id="PTHR10161:SF14">
    <property type="entry name" value="TARTRATE-RESISTANT ACID PHOSPHATASE TYPE 5"/>
    <property type="match status" value="1"/>
</dbReference>
<dbReference type="PIRSF" id="PIRSF000898">
    <property type="entry name" value="Acid_Ptase_5"/>
    <property type="match status" value="1"/>
</dbReference>
<dbReference type="GO" id="GO:0008199">
    <property type="term" value="F:ferric iron binding"/>
    <property type="evidence" value="ECO:0000318"/>
    <property type="project" value="GO_Central"/>
</dbReference>
<evidence type="ECO:0000313" key="14">
    <source>
        <dbReference type="Proteomes" id="UP000235145"/>
    </source>
</evidence>
<feature type="binding site" evidence="11">
    <location>
        <position position="71"/>
    </location>
    <ligand>
        <name>Fe cation</name>
        <dbReference type="ChEBI" id="CHEBI:24875"/>
        <label>1</label>
    </ligand>
</feature>
<evidence type="ECO:0000259" key="12">
    <source>
        <dbReference type="Pfam" id="PF00149"/>
    </source>
</evidence>
<keyword evidence="8" id="KW-0862">Zinc</keyword>
<sequence length="354" mass="40893">MSLLLVLDSLVRDCRQLAAMVKHLSKKTLLITSLVLNISLCMFLVPVSARLQRLHHQLNTNGSLNFLVIGDWGRKGWYNQSQVAVQMGIIADRLDIDFVVSTGDNFYDDGLTGVDDPAFDESFKYIYAAPSLQKQWYTVLGNHDYRGDVEAQLDPMLRKRDSRWRCLRSFIVHTDIAELFFVDTTPFVDMYFNDPKDHKYDWRGIRPREVYLTNLLKDLRSALSKSKAKWKIVVGHHGIRTTGHHCDTPELVTHLLPLLEEYEVDFYMNGHDHCLEHMSCQDSKIRFLTSGAGSKAWLEANKPYDKCGVKFFHHGQGFMSMKLTKKSARFVFYDVFGKALHRWKTSLKKLHTSI</sequence>
<accession>A0A9R1XXK1</accession>
<dbReference type="EC" id="3.1.3.2" evidence="10"/>
<dbReference type="Proteomes" id="UP000235145">
    <property type="component" value="Unassembled WGS sequence"/>
</dbReference>
<feature type="domain" description="Calcineurin-like phosphoesterase" evidence="12">
    <location>
        <begin position="65"/>
        <end position="274"/>
    </location>
</feature>
<comment type="caution">
    <text evidence="13">The sequence shown here is derived from an EMBL/GenBank/DDBJ whole genome shotgun (WGS) entry which is preliminary data.</text>
</comment>
<gene>
    <name evidence="13" type="ORF">LSAT_V11C100043060</name>
</gene>
<comment type="subcellular location">
    <subcellularLocation>
        <location evidence="2">Secreted</location>
    </subcellularLocation>
</comment>
<evidence type="ECO:0000256" key="2">
    <source>
        <dbReference type="ARBA" id="ARBA00004613"/>
    </source>
</evidence>
<dbReference type="CDD" id="cd07378">
    <property type="entry name" value="MPP_ACP5"/>
    <property type="match status" value="1"/>
</dbReference>
<organism evidence="13 14">
    <name type="scientific">Lactuca sativa</name>
    <name type="common">Garden lettuce</name>
    <dbReference type="NCBI Taxonomy" id="4236"/>
    <lineage>
        <taxon>Eukaryota</taxon>
        <taxon>Viridiplantae</taxon>
        <taxon>Streptophyta</taxon>
        <taxon>Embryophyta</taxon>
        <taxon>Tracheophyta</taxon>
        <taxon>Spermatophyta</taxon>
        <taxon>Magnoliopsida</taxon>
        <taxon>eudicotyledons</taxon>
        <taxon>Gunneridae</taxon>
        <taxon>Pentapetalae</taxon>
        <taxon>asterids</taxon>
        <taxon>campanulids</taxon>
        <taxon>Asterales</taxon>
        <taxon>Asteraceae</taxon>
        <taxon>Cichorioideae</taxon>
        <taxon>Cichorieae</taxon>
        <taxon>Lactucinae</taxon>
        <taxon>Lactuca</taxon>
    </lineage>
</organism>
<dbReference type="PANTHER" id="PTHR10161">
    <property type="entry name" value="TARTRATE-RESISTANT ACID PHOSPHATASE TYPE 5"/>
    <property type="match status" value="1"/>
</dbReference>
<keyword evidence="6" id="KW-0732">Signal</keyword>
<dbReference type="SUPFAM" id="SSF56300">
    <property type="entry name" value="Metallo-dependent phosphatases"/>
    <property type="match status" value="1"/>
</dbReference>
<dbReference type="InterPro" id="IPR024927">
    <property type="entry name" value="Acid_PPase"/>
</dbReference>
<dbReference type="InterPro" id="IPR004843">
    <property type="entry name" value="Calcineurin-like_PHP"/>
</dbReference>
<evidence type="ECO:0000256" key="1">
    <source>
        <dbReference type="ARBA" id="ARBA00000032"/>
    </source>
</evidence>
<evidence type="ECO:0000256" key="3">
    <source>
        <dbReference type="ARBA" id="ARBA00008723"/>
    </source>
</evidence>